<dbReference type="GeneTree" id="ENSGT00940000157599"/>
<reference evidence="10" key="2">
    <citation type="submission" date="2025-09" db="UniProtKB">
        <authorList>
            <consortium name="Ensembl"/>
        </authorList>
    </citation>
    <scope>IDENTIFICATION</scope>
</reference>
<feature type="region of interest" description="Disordered" evidence="5">
    <location>
        <begin position="796"/>
        <end position="870"/>
    </location>
</feature>
<dbReference type="AlphaFoldDB" id="A0A3Q2QLP0"/>
<feature type="compositionally biased region" description="Polar residues" evidence="5">
    <location>
        <begin position="847"/>
        <end position="863"/>
    </location>
</feature>
<evidence type="ECO:0000259" key="6">
    <source>
        <dbReference type="PROSITE" id="PS50003"/>
    </source>
</evidence>
<dbReference type="InterPro" id="IPR011993">
    <property type="entry name" value="PH-like_dom_sf"/>
</dbReference>
<feature type="domain" description="PH" evidence="6">
    <location>
        <begin position="22"/>
        <end position="129"/>
    </location>
</feature>
<dbReference type="Pfam" id="PF00618">
    <property type="entry name" value="RasGEF_N"/>
    <property type="match status" value="1"/>
</dbReference>
<dbReference type="CDD" id="cd06224">
    <property type="entry name" value="REM"/>
    <property type="match status" value="1"/>
</dbReference>
<dbReference type="PROSITE" id="PS50010">
    <property type="entry name" value="DH_2"/>
    <property type="match status" value="1"/>
</dbReference>
<evidence type="ECO:0000259" key="9">
    <source>
        <dbReference type="PROSITE" id="PS50212"/>
    </source>
</evidence>
<dbReference type="InterPro" id="IPR001331">
    <property type="entry name" value="GDS_CDC24_CS"/>
</dbReference>
<dbReference type="InterPro" id="IPR000651">
    <property type="entry name" value="Ras-like_Gua-exchang_fac_N"/>
</dbReference>
<evidence type="ECO:0000259" key="8">
    <source>
        <dbReference type="PROSITE" id="PS50010"/>
    </source>
</evidence>
<dbReference type="SUPFAM" id="SSF48366">
    <property type="entry name" value="Ras GEF"/>
    <property type="match status" value="1"/>
</dbReference>
<dbReference type="Gene3D" id="2.30.29.30">
    <property type="entry name" value="Pleckstrin-homology domain (PH domain)/Phosphotyrosine-binding domain (PTB)"/>
    <property type="match status" value="2"/>
</dbReference>
<keyword evidence="2" id="KW-0677">Repeat</keyword>
<feature type="domain" description="PH" evidence="6">
    <location>
        <begin position="467"/>
        <end position="586"/>
    </location>
</feature>
<dbReference type="GO" id="GO:0005085">
    <property type="term" value="F:guanyl-nucleotide exchange factor activity"/>
    <property type="evidence" value="ECO:0007669"/>
    <property type="project" value="UniProtKB-KW"/>
</dbReference>
<dbReference type="Proteomes" id="UP000265000">
    <property type="component" value="Unplaced"/>
</dbReference>
<evidence type="ECO:0000259" key="7">
    <source>
        <dbReference type="PROSITE" id="PS50009"/>
    </source>
</evidence>
<evidence type="ECO:0000256" key="5">
    <source>
        <dbReference type="SAM" id="MobiDB-lite"/>
    </source>
</evidence>
<evidence type="ECO:0000313" key="10">
    <source>
        <dbReference type="Ensembl" id="ENSFHEP00000028114.1"/>
    </source>
</evidence>
<dbReference type="GO" id="GO:0005886">
    <property type="term" value="C:plasma membrane"/>
    <property type="evidence" value="ECO:0007669"/>
    <property type="project" value="TreeGrafter"/>
</dbReference>
<dbReference type="PROSITE" id="PS00741">
    <property type="entry name" value="DH_1"/>
    <property type="match status" value="1"/>
</dbReference>
<protein>
    <submittedName>
        <fullName evidence="10">Ras protein specific guanine nucleotide releasing factor 1</fullName>
    </submittedName>
</protein>
<keyword evidence="1 3" id="KW-0344">Guanine-nucleotide releasing factor</keyword>
<dbReference type="FunFam" id="1.20.870.10:FF:000006">
    <property type="entry name" value="ras-specific guanine nucleotide-releasing factor 1 isoform X1"/>
    <property type="match status" value="1"/>
</dbReference>
<dbReference type="CDD" id="cd00160">
    <property type="entry name" value="RhoGEF"/>
    <property type="match status" value="1"/>
</dbReference>
<dbReference type="CDD" id="cd00155">
    <property type="entry name" value="RasGEF"/>
    <property type="match status" value="1"/>
</dbReference>
<dbReference type="InterPro" id="IPR008937">
    <property type="entry name" value="Ras-like_GEF"/>
</dbReference>
<dbReference type="SMART" id="SM00147">
    <property type="entry name" value="RasGEF"/>
    <property type="match status" value="1"/>
</dbReference>
<dbReference type="Pfam" id="PF00169">
    <property type="entry name" value="PH"/>
    <property type="match status" value="1"/>
</dbReference>
<dbReference type="SUPFAM" id="SSF48065">
    <property type="entry name" value="DBL homology domain (DH-domain)"/>
    <property type="match status" value="1"/>
</dbReference>
<name>A0A3Q2QLP0_FUNHE</name>
<dbReference type="PANTHER" id="PTHR23113:SF193">
    <property type="entry name" value="RAS-SPECIFIC GUANINE NUCLEOTIDE-RELEASING FACTOR 1"/>
    <property type="match status" value="1"/>
</dbReference>
<dbReference type="STRING" id="8078.ENSFHEP00000028114"/>
<dbReference type="PROSITE" id="PS50003">
    <property type="entry name" value="PH_DOMAIN"/>
    <property type="match status" value="2"/>
</dbReference>
<feature type="region of interest" description="Disordered" evidence="5">
    <location>
        <begin position="711"/>
        <end position="738"/>
    </location>
</feature>
<dbReference type="PROSITE" id="PS00720">
    <property type="entry name" value="RASGEF"/>
    <property type="match status" value="1"/>
</dbReference>
<evidence type="ECO:0000256" key="1">
    <source>
        <dbReference type="ARBA" id="ARBA00022658"/>
    </source>
</evidence>
<evidence type="ECO:0000256" key="2">
    <source>
        <dbReference type="ARBA" id="ARBA00022737"/>
    </source>
</evidence>
<dbReference type="PROSITE" id="PS50009">
    <property type="entry name" value="RASGEF_CAT"/>
    <property type="match status" value="1"/>
</dbReference>
<feature type="compositionally biased region" description="Basic and acidic residues" evidence="5">
    <location>
        <begin position="798"/>
        <end position="824"/>
    </location>
</feature>
<dbReference type="SMART" id="SM00229">
    <property type="entry name" value="RasGEFN"/>
    <property type="match status" value="2"/>
</dbReference>
<dbReference type="InterPro" id="IPR055251">
    <property type="entry name" value="SOS1_NGEF_PH"/>
</dbReference>
<feature type="domain" description="Ras-GEF" evidence="7">
    <location>
        <begin position="962"/>
        <end position="1194"/>
    </location>
</feature>
<evidence type="ECO:0000256" key="4">
    <source>
        <dbReference type="SAM" id="Coils"/>
    </source>
</evidence>
<dbReference type="Pfam" id="PF00617">
    <property type="entry name" value="RasGEF"/>
    <property type="match status" value="1"/>
</dbReference>
<feature type="compositionally biased region" description="Acidic residues" evidence="5">
    <location>
        <begin position="825"/>
        <end position="838"/>
    </location>
</feature>
<dbReference type="InterPro" id="IPR036964">
    <property type="entry name" value="RASGEF_cat_dom_sf"/>
</dbReference>
<dbReference type="GO" id="GO:0007265">
    <property type="term" value="P:Ras protein signal transduction"/>
    <property type="evidence" value="ECO:0007669"/>
    <property type="project" value="TreeGrafter"/>
</dbReference>
<dbReference type="SMART" id="SM00325">
    <property type="entry name" value="RhoGEF"/>
    <property type="match status" value="1"/>
</dbReference>
<sequence length="1197" mass="137433">MQKGMRLNDGHITYLALLAKKDGTRRGFLSKKSSDNTKWHSKWFALLQNMMFYFENESSSRPSGLYLLEGCVCDRAPSPKPSMSAKECLEKQYYFTVTFSHENQKPLELRTEDVKDCDEWVGAITQASYRNLATEHESLMQKYLHLLQIVETEKTVAKQLRQQIEDGEIEIERLKSEIAGLLKDNEKIQSNPEVPPSDDDTEIKKIKKVQSFLRGWICRRKWKTIIQDYIRSPHAESMRKRNQVVFSMLEAEAEYVQQLHILVNNFLRPLRMAASSKKPPITHDDVSSIFLNSETIMFLHQIFYQGLKARIASWPTLVLADLFDILLPMLNIYQEFVRNHQYSLQILAHCKQNRDFDKLLKQYEAKPDCEERTLETFLTYPMFQIPRYILTLHELLAHTPHEHVERNSLDYAKSKLEELSRIMHDEVSETENIRKNLAIERMIVEGCEVLLDTSQTFVRQGSLIQVPMSEKGKITRGRLGSLSLKKEGERQVFLFSKHLIICTRGSGGKLHITKNGVVSLIDCTLMEEPEGTDDESKGERSGQDAEHLDFKVMVEPKESQPYTVILVASSRQEKSAWTSDISQCIDNIRCNGLMMNAFEENSKVTVPQMIKSDTSLYCDDVDIRFSKMMNSCKVLQIRYASVERLLERLIDLRFLSIDFLNTFLHSYRVFTSADIVLDKLITIYKKPISAIPARSLELFFASSQNNKLLYGEPPTSPRASRKFSSPPPLSITKNSSPNRRRKLSLNIPIITGGKALDLAALSCSPNGYASMHTTMSPFSKTTLDINKLYVSSTMASKIPDEGEPKAEGKAEDSVPSKQDLSVREECDEEPSQSDEVESEMSPPKSPSTPKNVKSKNSGFPTDQRNGDKEFVIRRAATNRVLNVLRHWVSKHSQDFELNTELKMRVIGFLEEVMHDPELLTQERKAAANIIRTLTQEDPGDSQASIEELTQMESRTEPFENHSALEIAEQLTMLDHLVFKVIPYEEFFGQGWMKNDKNERTPYIMKTTKHFNDISDRIASEILHWDDVNMRVAVIEKWVAVADICRCLHNYNAVLEITSSLNRSSIFRLKRTWLKVSKQTKTVIDKLQKLVSSDGRFKNLREALKNCDPPCVPYLGMYLTDLAFIEEGTPNYTEDNLVNFSKMRMISHIIREIRQFQQTAYKIDFQPKVAKYLLDGSTVMGEESLYEASLRIEPKTSS</sequence>
<dbReference type="FunFam" id="1.20.870.10:FF:000004">
    <property type="entry name" value="Ras-specific guanine nucleotide-releasing factor 1 isoform 2"/>
    <property type="match status" value="1"/>
</dbReference>
<dbReference type="Gene3D" id="1.10.840.10">
    <property type="entry name" value="Ras guanine-nucleotide exchange factors catalytic domain"/>
    <property type="match status" value="1"/>
</dbReference>
<accession>A0A3Q2QLP0</accession>
<dbReference type="PANTHER" id="PTHR23113">
    <property type="entry name" value="GUANINE NUCLEOTIDE EXCHANGE FACTOR"/>
    <property type="match status" value="1"/>
</dbReference>
<proteinExistence type="predicted"/>
<dbReference type="FunFam" id="2.30.29.30:FF:000117">
    <property type="entry name" value="ras-specific guanine nucleotide-releasing factor 1 isoform X2"/>
    <property type="match status" value="1"/>
</dbReference>
<dbReference type="Pfam" id="PF00621">
    <property type="entry name" value="RhoGEF"/>
    <property type="match status" value="1"/>
</dbReference>
<dbReference type="FunFam" id="1.20.900.10:FF:000005">
    <property type="entry name" value="Ras-specific guanine nucleotide-releasing factor 1 isoform 2"/>
    <property type="match status" value="1"/>
</dbReference>
<dbReference type="InterPro" id="IPR001849">
    <property type="entry name" value="PH_domain"/>
</dbReference>
<dbReference type="Pfam" id="PF22697">
    <property type="entry name" value="SOS1_NGEF_PH"/>
    <property type="match status" value="1"/>
</dbReference>
<dbReference type="InterPro" id="IPR019804">
    <property type="entry name" value="Ras_G-nucl-exch_fac_CS"/>
</dbReference>
<feature type="domain" description="N-terminal Ras-GEF" evidence="9">
    <location>
        <begin position="633"/>
        <end position="748"/>
    </location>
</feature>
<feature type="coiled-coil region" evidence="4">
    <location>
        <begin position="150"/>
        <end position="191"/>
    </location>
</feature>
<organism evidence="10 11">
    <name type="scientific">Fundulus heteroclitus</name>
    <name type="common">Killifish</name>
    <name type="synonym">Mummichog</name>
    <dbReference type="NCBI Taxonomy" id="8078"/>
    <lineage>
        <taxon>Eukaryota</taxon>
        <taxon>Metazoa</taxon>
        <taxon>Chordata</taxon>
        <taxon>Craniata</taxon>
        <taxon>Vertebrata</taxon>
        <taxon>Euteleostomi</taxon>
        <taxon>Actinopterygii</taxon>
        <taxon>Neopterygii</taxon>
        <taxon>Teleostei</taxon>
        <taxon>Neoteleostei</taxon>
        <taxon>Acanthomorphata</taxon>
        <taxon>Ovalentaria</taxon>
        <taxon>Atherinomorphae</taxon>
        <taxon>Cyprinodontiformes</taxon>
        <taxon>Fundulidae</taxon>
        <taxon>Fundulus</taxon>
    </lineage>
</organism>
<feature type="domain" description="DH" evidence="8">
    <location>
        <begin position="240"/>
        <end position="426"/>
    </location>
</feature>
<dbReference type="InterPro" id="IPR000219">
    <property type="entry name" value="DH_dom"/>
</dbReference>
<dbReference type="InterPro" id="IPR023578">
    <property type="entry name" value="Ras_GEF_dom_sf"/>
</dbReference>
<dbReference type="Gene3D" id="1.20.870.10">
    <property type="entry name" value="Son of sevenless (SoS) protein Chain: S domain 1"/>
    <property type="match status" value="2"/>
</dbReference>
<dbReference type="SMART" id="SM00233">
    <property type="entry name" value="PH"/>
    <property type="match status" value="2"/>
</dbReference>
<dbReference type="SUPFAM" id="SSF50729">
    <property type="entry name" value="PH domain-like"/>
    <property type="match status" value="2"/>
</dbReference>
<evidence type="ECO:0000313" key="11">
    <source>
        <dbReference type="Proteomes" id="UP000265000"/>
    </source>
</evidence>
<dbReference type="FunFam" id="2.30.29.30:FF:000176">
    <property type="entry name" value="ras-specific guanine nucleotide-releasing factor 1 isoform X2"/>
    <property type="match status" value="1"/>
</dbReference>
<evidence type="ECO:0000256" key="3">
    <source>
        <dbReference type="PROSITE-ProRule" id="PRU00168"/>
    </source>
</evidence>
<dbReference type="Ensembl" id="ENSFHET00000017394.1">
    <property type="protein sequence ID" value="ENSFHEP00000028114.1"/>
    <property type="gene ID" value="ENSFHEG00000012032.1"/>
</dbReference>
<dbReference type="PROSITE" id="PS50096">
    <property type="entry name" value="IQ"/>
    <property type="match status" value="1"/>
</dbReference>
<reference evidence="10" key="1">
    <citation type="submission" date="2025-08" db="UniProtKB">
        <authorList>
            <consortium name="Ensembl"/>
        </authorList>
    </citation>
    <scope>IDENTIFICATION</scope>
</reference>
<dbReference type="Gene3D" id="1.20.900.10">
    <property type="entry name" value="Dbl homology (DH) domain"/>
    <property type="match status" value="1"/>
</dbReference>
<keyword evidence="4" id="KW-0175">Coiled coil</keyword>
<dbReference type="InterPro" id="IPR035899">
    <property type="entry name" value="DBL_dom_sf"/>
</dbReference>
<keyword evidence="11" id="KW-1185">Reference proteome</keyword>
<dbReference type="InterPro" id="IPR001895">
    <property type="entry name" value="RASGEF_cat_dom"/>
</dbReference>
<dbReference type="PROSITE" id="PS50212">
    <property type="entry name" value="RASGEF_NTER"/>
    <property type="match status" value="1"/>
</dbReference>
<dbReference type="CDD" id="cd13261">
    <property type="entry name" value="PH_RasGRF1_2"/>
    <property type="match status" value="1"/>
</dbReference>